<evidence type="ECO:0000256" key="3">
    <source>
        <dbReference type="ARBA" id="ARBA00020007"/>
    </source>
</evidence>
<comment type="catalytic activity">
    <reaction evidence="5">
        <text>glycyl-tRNA(Ala) + H2O = tRNA(Ala) + glycine + H(+)</text>
        <dbReference type="Rhea" id="RHEA:53744"/>
        <dbReference type="Rhea" id="RHEA-COMP:9657"/>
        <dbReference type="Rhea" id="RHEA-COMP:13640"/>
        <dbReference type="ChEBI" id="CHEBI:15377"/>
        <dbReference type="ChEBI" id="CHEBI:15378"/>
        <dbReference type="ChEBI" id="CHEBI:57305"/>
        <dbReference type="ChEBI" id="CHEBI:78442"/>
        <dbReference type="ChEBI" id="CHEBI:78522"/>
        <dbReference type="EC" id="3.1.1.96"/>
    </reaction>
</comment>
<dbReference type="HAMAP" id="MF_00518">
    <property type="entry name" value="Deacylase_Dtd"/>
    <property type="match status" value="1"/>
</dbReference>
<protein>
    <recommendedName>
        <fullName evidence="3">D-aminoacyl-tRNA deacylase</fullName>
        <ecNumber evidence="2">3.1.1.96</ecNumber>
    </recommendedName>
    <alternativeName>
        <fullName evidence="4">Gly-tRNA(Ala) deacylase</fullName>
    </alternativeName>
</protein>
<comment type="caution">
    <text evidence="7">The sequence shown here is derived from an EMBL/GenBank/DDBJ whole genome shotgun (WGS) entry which is preliminary data.</text>
</comment>
<dbReference type="Pfam" id="PF02580">
    <property type="entry name" value="Tyr_Deacylase"/>
    <property type="match status" value="1"/>
</dbReference>
<dbReference type="InterPro" id="IPR003732">
    <property type="entry name" value="Daa-tRNA_deacyls_DTD"/>
</dbReference>
<evidence type="ECO:0000256" key="6">
    <source>
        <dbReference type="ARBA" id="ARBA00048018"/>
    </source>
</evidence>
<comment type="similarity">
    <text evidence="1">Belongs to the DTD family.</text>
</comment>
<keyword evidence="8" id="KW-1185">Reference proteome</keyword>
<evidence type="ECO:0000313" key="7">
    <source>
        <dbReference type="EMBL" id="KAK0541252.1"/>
    </source>
</evidence>
<comment type="catalytic activity">
    <reaction evidence="6">
        <text>a D-aminoacyl-tRNA + H2O = a tRNA + a D-alpha-amino acid + H(+)</text>
        <dbReference type="Rhea" id="RHEA:13953"/>
        <dbReference type="Rhea" id="RHEA-COMP:10123"/>
        <dbReference type="Rhea" id="RHEA-COMP:10124"/>
        <dbReference type="ChEBI" id="CHEBI:15377"/>
        <dbReference type="ChEBI" id="CHEBI:15378"/>
        <dbReference type="ChEBI" id="CHEBI:59871"/>
        <dbReference type="ChEBI" id="CHEBI:78442"/>
        <dbReference type="ChEBI" id="CHEBI:79333"/>
        <dbReference type="EC" id="3.1.1.96"/>
    </reaction>
</comment>
<organism evidence="7 8">
    <name type="scientific">Tilletia horrida</name>
    <dbReference type="NCBI Taxonomy" id="155126"/>
    <lineage>
        <taxon>Eukaryota</taxon>
        <taxon>Fungi</taxon>
        <taxon>Dikarya</taxon>
        <taxon>Basidiomycota</taxon>
        <taxon>Ustilaginomycotina</taxon>
        <taxon>Exobasidiomycetes</taxon>
        <taxon>Tilletiales</taxon>
        <taxon>Tilletiaceae</taxon>
        <taxon>Tilletia</taxon>
    </lineage>
</organism>
<name>A0AAN6GHP1_9BASI</name>
<dbReference type="AlphaFoldDB" id="A0AAN6GHP1"/>
<dbReference type="PANTHER" id="PTHR10472">
    <property type="entry name" value="D-TYROSYL-TRNA TYR DEACYLASE"/>
    <property type="match status" value="1"/>
</dbReference>
<evidence type="ECO:0000256" key="2">
    <source>
        <dbReference type="ARBA" id="ARBA00013056"/>
    </source>
</evidence>
<dbReference type="Proteomes" id="UP001176521">
    <property type="component" value="Unassembled WGS sequence"/>
</dbReference>
<reference evidence="7" key="1">
    <citation type="journal article" date="2023" name="PhytoFront">
        <title>Draft Genome Resources of Seven Strains of Tilletia horrida, Causal Agent of Kernel Smut of Rice.</title>
        <authorList>
            <person name="Khanal S."/>
            <person name="Antony Babu S."/>
            <person name="Zhou X.G."/>
        </authorList>
    </citation>
    <scope>NUCLEOTIDE SEQUENCE</scope>
    <source>
        <strain evidence="7">TX3</strain>
    </source>
</reference>
<proteinExistence type="inferred from homology"/>
<gene>
    <name evidence="7" type="primary">DTD1</name>
    <name evidence="7" type="ORF">OC842_000085</name>
</gene>
<accession>A0AAN6GHP1</accession>
<dbReference type="GO" id="GO:0051500">
    <property type="term" value="F:D-tyrosyl-tRNA(Tyr) deacylase activity"/>
    <property type="evidence" value="ECO:0007669"/>
    <property type="project" value="TreeGrafter"/>
</dbReference>
<evidence type="ECO:0000256" key="4">
    <source>
        <dbReference type="ARBA" id="ARBA00032747"/>
    </source>
</evidence>
<dbReference type="FunFam" id="3.50.80.10:FF:000001">
    <property type="entry name" value="D-aminoacyl-tRNA deacylase"/>
    <property type="match status" value="1"/>
</dbReference>
<dbReference type="EMBL" id="JAPDMQ010000002">
    <property type="protein sequence ID" value="KAK0541252.1"/>
    <property type="molecule type" value="Genomic_DNA"/>
</dbReference>
<sequence>MRAVLQRVRSASVTVAGTRVSEISHGILALVGVAEGDTEREAEAIASKIASLRLWDESSALAPGTAVPVDEKEGGADALPNRPWRRNVKEVDGQVLCVSQFTLLARVQKGSKPDFHAAAKGEAAKALYEHVLAGVRRALPGEGKVQDGVFGAMMDVALVNDGPVTILLDTNDKKSG</sequence>
<dbReference type="InterPro" id="IPR023509">
    <property type="entry name" value="DTD-like_sf"/>
</dbReference>
<dbReference type="EC" id="3.1.1.96" evidence="2"/>
<dbReference type="GO" id="GO:0005737">
    <property type="term" value="C:cytoplasm"/>
    <property type="evidence" value="ECO:0007669"/>
    <property type="project" value="InterPro"/>
</dbReference>
<evidence type="ECO:0000256" key="1">
    <source>
        <dbReference type="ARBA" id="ARBA00009673"/>
    </source>
</evidence>
<dbReference type="PANTHER" id="PTHR10472:SF5">
    <property type="entry name" value="D-AMINOACYL-TRNA DEACYLASE 1"/>
    <property type="match status" value="1"/>
</dbReference>
<evidence type="ECO:0000313" key="8">
    <source>
        <dbReference type="Proteomes" id="UP001176521"/>
    </source>
</evidence>
<evidence type="ECO:0000256" key="5">
    <source>
        <dbReference type="ARBA" id="ARBA00047676"/>
    </source>
</evidence>
<dbReference type="Gene3D" id="3.50.80.10">
    <property type="entry name" value="D-tyrosyl-tRNA(Tyr) deacylase"/>
    <property type="match status" value="1"/>
</dbReference>
<dbReference type="SUPFAM" id="SSF69500">
    <property type="entry name" value="DTD-like"/>
    <property type="match status" value="1"/>
</dbReference>